<dbReference type="PANTHER" id="PTHR22807">
    <property type="entry name" value="NOP2 YEAST -RELATED NOL1/NOP2/FMU SUN DOMAIN-CONTAINING"/>
    <property type="match status" value="1"/>
</dbReference>
<dbReference type="Gene3D" id="3.40.50.150">
    <property type="entry name" value="Vaccinia Virus protein VP39"/>
    <property type="match status" value="1"/>
</dbReference>
<dbReference type="Pfam" id="PF01189">
    <property type="entry name" value="Methyltr_RsmB-F"/>
    <property type="match status" value="1"/>
</dbReference>
<feature type="binding site" evidence="6">
    <location>
        <position position="130"/>
    </location>
    <ligand>
        <name>S-adenosyl-L-methionine</name>
        <dbReference type="ChEBI" id="CHEBI:59789"/>
    </ligand>
</feature>
<dbReference type="InterPro" id="IPR049560">
    <property type="entry name" value="MeTrfase_RsmB-F_NOP2_cat"/>
</dbReference>
<evidence type="ECO:0000313" key="9">
    <source>
        <dbReference type="Proteomes" id="UP001597094"/>
    </source>
</evidence>
<dbReference type="Pfam" id="PF13636">
    <property type="entry name" value="Methyltranf_PUA"/>
    <property type="match status" value="1"/>
</dbReference>
<dbReference type="PROSITE" id="PS51686">
    <property type="entry name" value="SAM_MT_RSMB_NOP"/>
    <property type="match status" value="1"/>
</dbReference>
<feature type="active site" description="Nucleophile" evidence="6">
    <location>
        <position position="227"/>
    </location>
</feature>
<dbReference type="Pfam" id="PF17125">
    <property type="entry name" value="Methyltr_RsmF_N"/>
    <property type="match status" value="1"/>
</dbReference>
<feature type="binding site" evidence="6">
    <location>
        <position position="157"/>
    </location>
    <ligand>
        <name>S-adenosyl-L-methionine</name>
        <dbReference type="ChEBI" id="CHEBI:59789"/>
    </ligand>
</feature>
<evidence type="ECO:0000259" key="7">
    <source>
        <dbReference type="PROSITE" id="PS51686"/>
    </source>
</evidence>
<sequence>MQLPVSFSERMQRLLGDEYNAFVAALEQTPPVSIRVNKAKAPISPGLKPVPWASSGYYLPERPSFTLDPLLHAGAYYVQEASSMFLEQALKQSIDLDESLHVLDLCGAPGGKSTHLASLISKDSLLVANEVIRSRASILAENVTKWGSGNVLVTSNDPREFSRLPDFFDVMVIDAPCSGEGMFRKDHAAVGEWSEENVNLCAQRQQRILMDVWDALKPGGLLIYSTCTWNEKENEENIAWLAAQEGVESIKLEVQPEWGIIPTQLNGLEGYRFYPHRVQGEGFFMAVVRKPGEPAAIQHGKSKKRKYKLTLAGKKEKALVANWLQEHAQYTWVQYGEVISAIPEVLFEAADEIYQNLYVLYAGTEVAEVNGKKLKPLQGLALSQDLNKAAFDIAELELEQALRYLRKEDIRVGTNGSSWLLLQYKGAPLGWAKQIGNRLNNYYPKEWRIRMELPQEIQDTNILF</sequence>
<dbReference type="InterPro" id="IPR001678">
    <property type="entry name" value="MeTrfase_RsmB-F_NOP2_dom"/>
</dbReference>
<evidence type="ECO:0000256" key="2">
    <source>
        <dbReference type="ARBA" id="ARBA00022603"/>
    </source>
</evidence>
<organism evidence="8 9">
    <name type="scientific">Pontibacter rugosus</name>
    <dbReference type="NCBI Taxonomy" id="1745966"/>
    <lineage>
        <taxon>Bacteria</taxon>
        <taxon>Pseudomonadati</taxon>
        <taxon>Bacteroidota</taxon>
        <taxon>Cytophagia</taxon>
        <taxon>Cytophagales</taxon>
        <taxon>Hymenobacteraceae</taxon>
        <taxon>Pontibacter</taxon>
    </lineage>
</organism>
<name>A0ABW3SN84_9BACT</name>
<dbReference type="InterPro" id="IPR023267">
    <property type="entry name" value="RCMT"/>
</dbReference>
<dbReference type="EMBL" id="JBHTLD010000043">
    <property type="protein sequence ID" value="MFD1185927.1"/>
    <property type="molecule type" value="Genomic_DNA"/>
</dbReference>
<keyword evidence="4 6" id="KW-0949">S-adenosyl-L-methionine</keyword>
<evidence type="ECO:0000256" key="4">
    <source>
        <dbReference type="ARBA" id="ARBA00022691"/>
    </source>
</evidence>
<evidence type="ECO:0000256" key="1">
    <source>
        <dbReference type="ARBA" id="ARBA00022490"/>
    </source>
</evidence>
<dbReference type="InterPro" id="IPR031341">
    <property type="entry name" value="Methyltr_RsmF_N"/>
</dbReference>
<dbReference type="GO" id="GO:0008168">
    <property type="term" value="F:methyltransferase activity"/>
    <property type="evidence" value="ECO:0007669"/>
    <property type="project" value="UniProtKB-KW"/>
</dbReference>
<dbReference type="CDD" id="cd02440">
    <property type="entry name" value="AdoMet_MTases"/>
    <property type="match status" value="1"/>
</dbReference>
<dbReference type="GO" id="GO:0032259">
    <property type="term" value="P:methylation"/>
    <property type="evidence" value="ECO:0007669"/>
    <property type="project" value="UniProtKB-KW"/>
</dbReference>
<keyword evidence="5 6" id="KW-0694">RNA-binding</keyword>
<dbReference type="InterPro" id="IPR029063">
    <property type="entry name" value="SAM-dependent_MTases_sf"/>
</dbReference>
<proteinExistence type="inferred from homology"/>
<dbReference type="InterPro" id="IPR027391">
    <property type="entry name" value="Nol1_Nop2_Fmu_2"/>
</dbReference>
<gene>
    <name evidence="8" type="ORF">ACFQ2O_06895</name>
</gene>
<comment type="caution">
    <text evidence="6">Lacks conserved residue(s) required for the propagation of feature annotation.</text>
</comment>
<keyword evidence="3 6" id="KW-0808">Transferase</keyword>
<dbReference type="SUPFAM" id="SSF53335">
    <property type="entry name" value="S-adenosyl-L-methionine-dependent methyltransferases"/>
    <property type="match status" value="1"/>
</dbReference>
<comment type="similarity">
    <text evidence="6">Belongs to the class I-like SAM-binding methyltransferase superfamily. RsmB/NOP family.</text>
</comment>
<feature type="domain" description="SAM-dependent MTase RsmB/NOP-type" evidence="7">
    <location>
        <begin position="1"/>
        <end position="291"/>
    </location>
</feature>
<protein>
    <submittedName>
        <fullName evidence="8">rRNA methyltransferase</fullName>
    </submittedName>
</protein>
<evidence type="ECO:0000256" key="5">
    <source>
        <dbReference type="ARBA" id="ARBA00022884"/>
    </source>
</evidence>
<comment type="caution">
    <text evidence="8">The sequence shown here is derived from an EMBL/GenBank/DDBJ whole genome shotgun (WGS) entry which is preliminary data.</text>
</comment>
<dbReference type="PRINTS" id="PR02008">
    <property type="entry name" value="RCMTFAMILY"/>
</dbReference>
<dbReference type="Gene3D" id="2.30.130.60">
    <property type="match status" value="1"/>
</dbReference>
<dbReference type="Gene3D" id="3.30.70.1170">
    <property type="entry name" value="Sun protein, domain 3"/>
    <property type="match status" value="1"/>
</dbReference>
<evidence type="ECO:0000313" key="8">
    <source>
        <dbReference type="EMBL" id="MFD1185927.1"/>
    </source>
</evidence>
<evidence type="ECO:0000256" key="3">
    <source>
        <dbReference type="ARBA" id="ARBA00022679"/>
    </source>
</evidence>
<evidence type="ECO:0000256" key="6">
    <source>
        <dbReference type="PROSITE-ProRule" id="PRU01023"/>
    </source>
</evidence>
<reference evidence="9" key="1">
    <citation type="journal article" date="2019" name="Int. J. Syst. Evol. Microbiol.">
        <title>The Global Catalogue of Microorganisms (GCM) 10K type strain sequencing project: providing services to taxonomists for standard genome sequencing and annotation.</title>
        <authorList>
            <consortium name="The Broad Institute Genomics Platform"/>
            <consortium name="The Broad Institute Genome Sequencing Center for Infectious Disease"/>
            <person name="Wu L."/>
            <person name="Ma J."/>
        </authorList>
    </citation>
    <scope>NUCLEOTIDE SEQUENCE [LARGE SCALE GENOMIC DNA]</scope>
    <source>
        <strain evidence="9">JCM 31319</strain>
    </source>
</reference>
<dbReference type="RefSeq" id="WP_377524507.1">
    <property type="nucleotide sequence ID" value="NZ_JBHTLD010000043.1"/>
</dbReference>
<keyword evidence="2 6" id="KW-0489">Methyltransferase</keyword>
<accession>A0ABW3SN84</accession>
<dbReference type="PANTHER" id="PTHR22807:SF30">
    <property type="entry name" value="28S RRNA (CYTOSINE(4447)-C(5))-METHYLTRANSFERASE-RELATED"/>
    <property type="match status" value="1"/>
</dbReference>
<feature type="binding site" evidence="6">
    <location>
        <position position="174"/>
    </location>
    <ligand>
        <name>S-adenosyl-L-methionine</name>
        <dbReference type="ChEBI" id="CHEBI:59789"/>
    </ligand>
</feature>
<keyword evidence="1" id="KW-0963">Cytoplasm</keyword>
<keyword evidence="9" id="KW-1185">Reference proteome</keyword>
<dbReference type="Proteomes" id="UP001597094">
    <property type="component" value="Unassembled WGS sequence"/>
</dbReference>